<name>A0A671WYR8_SPAAU</name>
<dbReference type="InterPro" id="IPR013783">
    <property type="entry name" value="Ig-like_fold"/>
</dbReference>
<dbReference type="Ensembl" id="ENSSAUT00010046301.1">
    <property type="protein sequence ID" value="ENSSAUP00010044009.1"/>
    <property type="gene ID" value="ENSSAUG00010018441.1"/>
</dbReference>
<dbReference type="GeneTree" id="ENSGT00390000014380"/>
<dbReference type="Pfam" id="PF21109">
    <property type="entry name" value="Stonustoxin_helical"/>
    <property type="match status" value="2"/>
</dbReference>
<dbReference type="AlphaFoldDB" id="A0A671WYR8"/>
<dbReference type="Gene3D" id="2.60.40.10">
    <property type="entry name" value="Immunoglobulins"/>
    <property type="match status" value="2"/>
</dbReference>
<feature type="region of interest" description="Disordered" evidence="1">
    <location>
        <begin position="951"/>
        <end position="1003"/>
    </location>
</feature>
<feature type="region of interest" description="Disordered" evidence="1">
    <location>
        <begin position="424"/>
        <end position="443"/>
    </location>
</feature>
<dbReference type="Pfam" id="PF18078">
    <property type="entry name" value="Thioredoxin_11"/>
    <property type="match status" value="2"/>
</dbReference>
<evidence type="ECO:0000259" key="2">
    <source>
        <dbReference type="PROSITE" id="PS50853"/>
    </source>
</evidence>
<dbReference type="PANTHER" id="PTHR31594:SF16">
    <property type="entry name" value="SI:CH211-281L24.3"/>
    <property type="match status" value="1"/>
</dbReference>
<feature type="domain" description="Fibronectin type-III" evidence="2">
    <location>
        <begin position="869"/>
        <end position="960"/>
    </location>
</feature>
<reference evidence="3" key="2">
    <citation type="submission" date="2025-08" db="UniProtKB">
        <authorList>
            <consortium name="Ensembl"/>
        </authorList>
    </citation>
    <scope>IDENTIFICATION</scope>
</reference>
<dbReference type="FunCoup" id="A0A671WYR8">
    <property type="interactions" value="16"/>
</dbReference>
<dbReference type="RefSeq" id="XP_030257872.1">
    <property type="nucleotide sequence ID" value="XM_030402012.1"/>
</dbReference>
<dbReference type="OrthoDB" id="8954335at2759"/>
<dbReference type="InterPro" id="IPR040581">
    <property type="entry name" value="Thioredoxin_11"/>
</dbReference>
<protein>
    <submittedName>
        <fullName evidence="3">Verrucotoxin subunit beta-like</fullName>
    </submittedName>
</protein>
<dbReference type="GeneID" id="115572182"/>
<dbReference type="Proteomes" id="UP000472265">
    <property type="component" value="Chromosome 21"/>
</dbReference>
<dbReference type="PANTHER" id="PTHR31594">
    <property type="entry name" value="AIG1-TYPE G DOMAIN-CONTAINING PROTEIN"/>
    <property type="match status" value="1"/>
</dbReference>
<feature type="compositionally biased region" description="Polar residues" evidence="1">
    <location>
        <begin position="991"/>
        <end position="1003"/>
    </location>
</feature>
<dbReference type="Pfam" id="PF24674">
    <property type="entry name" value="MACPF_SNTX"/>
    <property type="match status" value="1"/>
</dbReference>
<dbReference type="SMART" id="SM00060">
    <property type="entry name" value="FN3"/>
    <property type="match status" value="2"/>
</dbReference>
<reference evidence="3" key="3">
    <citation type="submission" date="2025-09" db="UniProtKB">
        <authorList>
            <consortium name="Ensembl"/>
        </authorList>
    </citation>
    <scope>IDENTIFICATION</scope>
</reference>
<reference evidence="3" key="1">
    <citation type="submission" date="2021-04" db="EMBL/GenBank/DDBJ databases">
        <authorList>
            <consortium name="Wellcome Sanger Institute Data Sharing"/>
        </authorList>
    </citation>
    <scope>NUCLEOTIDE SEQUENCE [LARGE SCALE GENOMIC DNA]</scope>
</reference>
<evidence type="ECO:0000313" key="4">
    <source>
        <dbReference type="Proteomes" id="UP000472265"/>
    </source>
</evidence>
<dbReference type="InterPro" id="IPR048997">
    <property type="entry name" value="Stonustoxin-like_helical"/>
</dbReference>
<dbReference type="InterPro" id="IPR003961">
    <property type="entry name" value="FN3_dom"/>
</dbReference>
<accession>A0A671WYR8</accession>
<dbReference type="InterPro" id="IPR056072">
    <property type="entry name" value="SNTX_MACPF/CDC-like_dom"/>
</dbReference>
<dbReference type="CDD" id="cd00063">
    <property type="entry name" value="FN3"/>
    <property type="match status" value="2"/>
</dbReference>
<dbReference type="SUPFAM" id="SSF49265">
    <property type="entry name" value="Fibronectin type III"/>
    <property type="match status" value="2"/>
</dbReference>
<feature type="domain" description="Fibronectin type-III" evidence="2">
    <location>
        <begin position="514"/>
        <end position="606"/>
    </location>
</feature>
<gene>
    <name evidence="3" type="primary">LOC115572182</name>
</gene>
<dbReference type="Pfam" id="PF00041">
    <property type="entry name" value="fn3"/>
    <property type="match status" value="2"/>
</dbReference>
<organism evidence="3 4">
    <name type="scientific">Sparus aurata</name>
    <name type="common">Gilthead sea bream</name>
    <dbReference type="NCBI Taxonomy" id="8175"/>
    <lineage>
        <taxon>Eukaryota</taxon>
        <taxon>Metazoa</taxon>
        <taxon>Chordata</taxon>
        <taxon>Craniata</taxon>
        <taxon>Vertebrata</taxon>
        <taxon>Euteleostomi</taxon>
        <taxon>Actinopterygii</taxon>
        <taxon>Neopterygii</taxon>
        <taxon>Teleostei</taxon>
        <taxon>Neoteleostei</taxon>
        <taxon>Acanthomorphata</taxon>
        <taxon>Eupercaria</taxon>
        <taxon>Spariformes</taxon>
        <taxon>Sparidae</taxon>
        <taxon>Sparus</taxon>
    </lineage>
</organism>
<dbReference type="InParanoid" id="A0A671WYR8"/>
<sequence length="1003" mass="112354">MGSADSNTIEVAALGRPFSLGMLYDCRRDLLIPGMTLWGHDHLIQHIRERRQHYSAFEIVASESIDDKTSALDVSASLKASFLSGTVEVGGAAKYLSHDKKSKKEATVTLKYEATTKFEQLSMDHLGKDNLRYLDDFKQGKASHVVTGILYGAKAFFVFDSDVSSDENVEEVKGELKVMINKIPSISIDGHGALKMKTKEKESVEKFSCKFHGDFLLDKTPSSFQDAVQVYQSLSKLLGANGENAVPVKVWLLPLTQLRTSATTVVREVSPMFIDEMQAVLEDLKEVEMRCNDALKTAAQQFSEIGRKIKTFKDMCSGFKLEFQRNLAKKLPAIRGGEEEENNVLHEIWKKRYSSPFNSKYLNEWMDFKEREIYTLKSFTSMMKNTKIIPSQSDLYKEILSSDHAVCFFFTLLGGHEPYLSDLSKHLGQTPKPDDPKESSVNDIKKEQWYTSKDVTDAMRHKAKLFGDFAEANKEKKNIKFLAVGSTDETQEGSSIVLYKDGFPVTKNFEPPSKPETLTVKDINHNSVTLKISPAKFGAENITSYSVEYCVSGQDGWIEKTAAGAEEVTVSDLSPNTEYKFRCRAVTSVGVGPANEVSGSIKTLPCSTPGKPQVEPNSSEISVSWEKFQQKSQRVLEDFSELEMRCNDALKTTTAQQFPQIGTKIKAFKEMCSEFKLEYQQTLEKKLPSIRGGGEEEAVLAEILKKIHSSPFKSKDLNKWMDCKETEIHTLKSLTNMMKNTKIVSSETDLYKESLGADHTVCFLFPSLGSDESYLSTLSNYLKQTPKTDHPEETRTHDVEKEQWYASKEATDKMWSKAKLFNDFAEANKENKNIKFLAAGSTDETQKGSSIYLYKDGFSVTENFELPSRPETLTVRDINHNSVTLKISPAKFGAENITSYSVEYCVSGQEGWKEKMAAEEEVTVSDLSPNTEYKFRCRAVTSVGVGPANEISGSIKTLPFNPPGEPQDEPNSSERPEPDMAQEEMLMKTADGSSVQDNVSDKE</sequence>
<dbReference type="InterPro" id="IPR036116">
    <property type="entry name" value="FN3_sf"/>
</dbReference>
<dbReference type="PROSITE" id="PS50853">
    <property type="entry name" value="FN3"/>
    <property type="match status" value="2"/>
</dbReference>
<feature type="compositionally biased region" description="Basic and acidic residues" evidence="1">
    <location>
        <begin position="432"/>
        <end position="443"/>
    </location>
</feature>
<keyword evidence="4" id="KW-1185">Reference proteome</keyword>
<evidence type="ECO:0000313" key="3">
    <source>
        <dbReference type="Ensembl" id="ENSSAUP00010044009.1"/>
    </source>
</evidence>
<evidence type="ECO:0000256" key="1">
    <source>
        <dbReference type="SAM" id="MobiDB-lite"/>
    </source>
</evidence>
<proteinExistence type="predicted"/>
<dbReference type="InterPro" id="IPR052090">
    <property type="entry name" value="Cytolytic_pore-forming_toxin"/>
</dbReference>